<evidence type="ECO:0000313" key="1">
    <source>
        <dbReference type="EMBL" id="RHI25396.1"/>
    </source>
</evidence>
<reference evidence="1 2" key="1">
    <citation type="submission" date="2018-08" db="EMBL/GenBank/DDBJ databases">
        <title>A genome reference for cultivated species of the human gut microbiota.</title>
        <authorList>
            <person name="Zou Y."/>
            <person name="Xue W."/>
            <person name="Luo G."/>
        </authorList>
    </citation>
    <scope>NUCLEOTIDE SEQUENCE [LARGE SCALE GENOMIC DNA]</scope>
    <source>
        <strain evidence="1 2">AM16-11</strain>
    </source>
</reference>
<dbReference type="Gene3D" id="2.40.300.10">
    <property type="entry name" value="Head decoration protein D"/>
    <property type="match status" value="1"/>
</dbReference>
<gene>
    <name evidence="1" type="ORF">DW172_01505</name>
</gene>
<dbReference type="AlphaFoldDB" id="A0A414ZQ63"/>
<dbReference type="RefSeq" id="WP_005359672.1">
    <property type="nucleotide sequence ID" value="NZ_QRKN01000001.1"/>
</dbReference>
<sequence>MAGKEKLESYSPKMVHAGDFPVVTDSGTVASGETIHELMPITLGADGKIKAVTADTVADVYGLAAENAEEGEEVVYYLTGEFFGSAIEVPVGKTAADFKAPFRKIGIFLVDTDNATA</sequence>
<accession>A0A414ZQ63</accession>
<evidence type="ECO:0000313" key="2">
    <source>
        <dbReference type="Proteomes" id="UP000285865"/>
    </source>
</evidence>
<dbReference type="EMBL" id="QRKN01000001">
    <property type="protein sequence ID" value="RHI25396.1"/>
    <property type="molecule type" value="Genomic_DNA"/>
</dbReference>
<organism evidence="1 2">
    <name type="scientific">Agathobacter rectalis</name>
    <dbReference type="NCBI Taxonomy" id="39491"/>
    <lineage>
        <taxon>Bacteria</taxon>
        <taxon>Bacillati</taxon>
        <taxon>Bacillota</taxon>
        <taxon>Clostridia</taxon>
        <taxon>Lachnospirales</taxon>
        <taxon>Lachnospiraceae</taxon>
        <taxon>Agathobacter</taxon>
    </lineage>
</organism>
<name>A0A414ZQ63_9FIRM</name>
<comment type="caution">
    <text evidence="1">The sequence shown here is derived from an EMBL/GenBank/DDBJ whole genome shotgun (WGS) entry which is preliminary data.</text>
</comment>
<protein>
    <recommendedName>
        <fullName evidence="3">Head decoration protein</fullName>
    </recommendedName>
</protein>
<dbReference type="Proteomes" id="UP000285865">
    <property type="component" value="Unassembled WGS sequence"/>
</dbReference>
<evidence type="ECO:0008006" key="3">
    <source>
        <dbReference type="Google" id="ProtNLM"/>
    </source>
</evidence>
<proteinExistence type="predicted"/>